<feature type="domain" description="PAS" evidence="8">
    <location>
        <begin position="272"/>
        <end position="323"/>
    </location>
</feature>
<evidence type="ECO:0000256" key="7">
    <source>
        <dbReference type="SAM" id="MobiDB-lite"/>
    </source>
</evidence>
<feature type="compositionally biased region" description="Low complexity" evidence="7">
    <location>
        <begin position="567"/>
        <end position="580"/>
    </location>
</feature>
<dbReference type="GO" id="GO:0032922">
    <property type="term" value="P:circadian regulation of gene expression"/>
    <property type="evidence" value="ECO:0007669"/>
    <property type="project" value="TreeGrafter"/>
</dbReference>
<evidence type="ECO:0000256" key="3">
    <source>
        <dbReference type="ARBA" id="ARBA00022737"/>
    </source>
</evidence>
<organism evidence="9 10">
    <name type="scientific">Artemia franciscana</name>
    <name type="common">Brine shrimp</name>
    <name type="synonym">Artemia sanfranciscana</name>
    <dbReference type="NCBI Taxonomy" id="6661"/>
    <lineage>
        <taxon>Eukaryota</taxon>
        <taxon>Metazoa</taxon>
        <taxon>Ecdysozoa</taxon>
        <taxon>Arthropoda</taxon>
        <taxon>Crustacea</taxon>
        <taxon>Branchiopoda</taxon>
        <taxon>Anostraca</taxon>
        <taxon>Artemiidae</taxon>
        <taxon>Artemia</taxon>
    </lineage>
</organism>
<proteinExistence type="predicted"/>
<sequence>MNLLVLEKAEDTPNNVPQNPRSSIKEARALQAVALTRALDCIQKISNETDDVDTGPKRASRGRLNPEAAKKVAKEVKMGLKEKGRDWRALLGPDIVTDMSQSFAFLEKDPSVKRKESFIAALSLESGCVVYVTSSLEEKLFFHCGMWTGRNLLDFLHPKDRLVFTNYVTSGLMGAPGSAAITSPDSGDVSKPSLCVRFRQFKSLKTFGFSVMEKKTSYLPFKLNLKLHRDTKENNDESDDEMFILVHAIPIKSAYSHSDQTFSTGKFSLRHNSASNFNEVDPASIPLLGHMPQDLIGISALDFYHPSDLAVLRDTYSAVIKRRGQPIRSMPYQFKAQNGCYVLLETDWSCFVNPWSKKLEFVVGNHKVVKGPSNPDVFASPSSEETDPVLLSDDARKIVSDITNMLGGAASSPKRPEPGPAVTSDHLSYRHKRRELAILMGSLLDEVTRVQMAASPRSNSPGSPLCDLSAVIGDISPHRGASPESSDTPMSYGQLNYNENIERYFQSQQKLLPSDSSEEKRYGKLTNASGGSKESTEPDRHQWKQKDKSTGNEGESSLPVIDNQSQLLSSEETSATGSGSHCEPRPSASKDKESCYGPELTTELLRRHNAAMEHDFLEQMKVCNAKNNMERVRKARRERSNQHGIKRSIGSSWGNGSGENQNQQKYAFREAGPINLTSVGGYLPVGHWPAFSLPTGGIDQPNSTYTFQGSGPNSSAKPAPMPPGAPPMVPAYYVSHQQHDNNGLQIMHPVFVQPNGNNMGMPYVGGMVAYQPVYLPQQCVVPSMPFVSPVPEERNSHPSSLTSGRVHCSSGIHRCDSQATSYKAEPPDSHAPSYDSCITRK</sequence>
<feature type="compositionally biased region" description="Basic and acidic residues" evidence="7">
    <location>
        <begin position="534"/>
        <end position="550"/>
    </location>
</feature>
<dbReference type="InterPro" id="IPR035965">
    <property type="entry name" value="PAS-like_dom_sf"/>
</dbReference>
<feature type="region of interest" description="Disordered" evidence="7">
    <location>
        <begin position="406"/>
        <end position="427"/>
    </location>
</feature>
<dbReference type="GO" id="GO:0000976">
    <property type="term" value="F:transcription cis-regulatory region binding"/>
    <property type="evidence" value="ECO:0007669"/>
    <property type="project" value="TreeGrafter"/>
</dbReference>
<dbReference type="AlphaFoldDB" id="A0AA88I2M5"/>
<keyword evidence="10" id="KW-1185">Reference proteome</keyword>
<feature type="region of interest" description="Disordered" evidence="7">
    <location>
        <begin position="817"/>
        <end position="841"/>
    </location>
</feature>
<dbReference type="Proteomes" id="UP001187531">
    <property type="component" value="Unassembled WGS sequence"/>
</dbReference>
<keyword evidence="4" id="KW-0090">Biological rhythms</keyword>
<comment type="subcellular location">
    <subcellularLocation>
        <location evidence="1">Nucleus</location>
    </subcellularLocation>
</comment>
<dbReference type="GO" id="GO:0005634">
    <property type="term" value="C:nucleus"/>
    <property type="evidence" value="ECO:0007669"/>
    <property type="project" value="UniProtKB-SubCell"/>
</dbReference>
<dbReference type="PROSITE" id="PS50112">
    <property type="entry name" value="PAS"/>
    <property type="match status" value="1"/>
</dbReference>
<dbReference type="PANTHER" id="PTHR11269:SF16">
    <property type="entry name" value="PERIOD CIRCADIAN PROTEIN"/>
    <property type="match status" value="1"/>
</dbReference>
<evidence type="ECO:0000259" key="8">
    <source>
        <dbReference type="PROSITE" id="PS50112"/>
    </source>
</evidence>
<feature type="region of interest" description="Disordered" evidence="7">
    <location>
        <begin position="635"/>
        <end position="661"/>
    </location>
</feature>
<protein>
    <recommendedName>
        <fullName evidence="6">Period circadian protein</fullName>
    </recommendedName>
</protein>
<dbReference type="Pfam" id="PF14598">
    <property type="entry name" value="PAS_11"/>
    <property type="match status" value="1"/>
</dbReference>
<keyword evidence="3" id="KW-0677">Repeat</keyword>
<evidence type="ECO:0000313" key="10">
    <source>
        <dbReference type="Proteomes" id="UP001187531"/>
    </source>
</evidence>
<feature type="region of interest" description="Disordered" evidence="7">
    <location>
        <begin position="510"/>
        <end position="596"/>
    </location>
</feature>
<evidence type="ECO:0000256" key="5">
    <source>
        <dbReference type="ARBA" id="ARBA00023242"/>
    </source>
</evidence>
<dbReference type="GO" id="GO:0000122">
    <property type="term" value="P:negative regulation of transcription by RNA polymerase II"/>
    <property type="evidence" value="ECO:0007669"/>
    <property type="project" value="TreeGrafter"/>
</dbReference>
<dbReference type="CDD" id="cd00130">
    <property type="entry name" value="PAS"/>
    <property type="match status" value="1"/>
</dbReference>
<feature type="compositionally biased region" description="Polar residues" evidence="7">
    <location>
        <begin position="649"/>
        <end position="661"/>
    </location>
</feature>
<dbReference type="Gene3D" id="3.30.450.20">
    <property type="entry name" value="PAS domain"/>
    <property type="match status" value="2"/>
</dbReference>
<dbReference type="SUPFAM" id="SSF55785">
    <property type="entry name" value="PYP-like sensor domain (PAS domain)"/>
    <property type="match status" value="1"/>
</dbReference>
<evidence type="ECO:0000256" key="2">
    <source>
        <dbReference type="ARBA" id="ARBA00022553"/>
    </source>
</evidence>
<feature type="compositionally biased region" description="Polar residues" evidence="7">
    <location>
        <begin position="700"/>
        <end position="716"/>
    </location>
</feature>
<accession>A0AA88I2M5</accession>
<feature type="region of interest" description="Disordered" evidence="7">
    <location>
        <begin position="454"/>
        <end position="494"/>
    </location>
</feature>
<gene>
    <name evidence="9" type="ORF">QYM36_007266</name>
</gene>
<dbReference type="EMBL" id="JAVRJZ010000011">
    <property type="protein sequence ID" value="KAK2717061.1"/>
    <property type="molecule type" value="Genomic_DNA"/>
</dbReference>
<comment type="caution">
    <text evidence="9">The sequence shown here is derived from an EMBL/GenBank/DDBJ whole genome shotgun (WGS) entry which is preliminary data.</text>
</comment>
<reference evidence="9" key="1">
    <citation type="submission" date="2023-07" db="EMBL/GenBank/DDBJ databases">
        <title>Chromosome-level genome assembly of Artemia franciscana.</title>
        <authorList>
            <person name="Jo E."/>
        </authorList>
    </citation>
    <scope>NUCLEOTIDE SEQUENCE</scope>
    <source>
        <tissue evidence="9">Whole body</tissue>
    </source>
</reference>
<feature type="compositionally biased region" description="Polar residues" evidence="7">
    <location>
        <begin position="483"/>
        <end position="494"/>
    </location>
</feature>
<dbReference type="FunFam" id="3.30.450.20:FF:000066">
    <property type="entry name" value="Period circadian protein"/>
    <property type="match status" value="1"/>
</dbReference>
<evidence type="ECO:0000256" key="1">
    <source>
        <dbReference type="ARBA" id="ARBA00004123"/>
    </source>
</evidence>
<feature type="region of interest" description="Disordered" evidence="7">
    <location>
        <begin position="699"/>
        <end position="722"/>
    </location>
</feature>
<dbReference type="SMART" id="SM00091">
    <property type="entry name" value="PAS"/>
    <property type="match status" value="2"/>
</dbReference>
<keyword evidence="2" id="KW-0597">Phosphoprotein</keyword>
<keyword evidence="5" id="KW-0539">Nucleus</keyword>
<feature type="non-terminal residue" evidence="9">
    <location>
        <position position="841"/>
    </location>
</feature>
<dbReference type="GO" id="GO:0043153">
    <property type="term" value="P:entrainment of circadian clock by photoperiod"/>
    <property type="evidence" value="ECO:0007669"/>
    <property type="project" value="TreeGrafter"/>
</dbReference>
<evidence type="ECO:0000256" key="4">
    <source>
        <dbReference type="ARBA" id="ARBA00023108"/>
    </source>
</evidence>
<feature type="compositionally biased region" description="Basic and acidic residues" evidence="7">
    <location>
        <begin position="582"/>
        <end position="594"/>
    </location>
</feature>
<dbReference type="GO" id="GO:0005737">
    <property type="term" value="C:cytoplasm"/>
    <property type="evidence" value="ECO:0007669"/>
    <property type="project" value="TreeGrafter"/>
</dbReference>
<name>A0AA88I2M5_ARTSF</name>
<dbReference type="PANTHER" id="PTHR11269">
    <property type="entry name" value="PERIOD CIRCADIAN PROTEIN"/>
    <property type="match status" value="1"/>
</dbReference>
<dbReference type="GO" id="GO:0001222">
    <property type="term" value="F:transcription corepressor binding"/>
    <property type="evidence" value="ECO:0007669"/>
    <property type="project" value="TreeGrafter"/>
</dbReference>
<evidence type="ECO:0000256" key="6">
    <source>
        <dbReference type="ARBA" id="ARBA00040849"/>
    </source>
</evidence>
<dbReference type="InterPro" id="IPR050760">
    <property type="entry name" value="Period_circadian_regulator"/>
</dbReference>
<evidence type="ECO:0000313" key="9">
    <source>
        <dbReference type="EMBL" id="KAK2717061.1"/>
    </source>
</evidence>
<dbReference type="InterPro" id="IPR000014">
    <property type="entry name" value="PAS"/>
</dbReference>